<reference evidence="3" key="1">
    <citation type="journal article" date="2019" name="Int. J. Syst. Evol. Microbiol.">
        <title>The Global Catalogue of Microorganisms (GCM) 10K type strain sequencing project: providing services to taxonomists for standard genome sequencing and annotation.</title>
        <authorList>
            <consortium name="The Broad Institute Genomics Platform"/>
            <consortium name="The Broad Institute Genome Sequencing Center for Infectious Disease"/>
            <person name="Wu L."/>
            <person name="Ma J."/>
        </authorList>
    </citation>
    <scope>NUCLEOTIDE SEQUENCE [LARGE SCALE GENOMIC DNA]</scope>
    <source>
        <strain evidence="3">JCM 13595</strain>
    </source>
</reference>
<feature type="region of interest" description="Disordered" evidence="1">
    <location>
        <begin position="1"/>
        <end position="33"/>
    </location>
</feature>
<evidence type="ECO:0000313" key="3">
    <source>
        <dbReference type="Proteomes" id="UP001501461"/>
    </source>
</evidence>
<gene>
    <name evidence="2" type="ORF">GCM10009720_11860</name>
</gene>
<sequence>MSQEDTTLFQFDQDYSERAEHQQVVTPAHSMRMDPHFRNETQEQAAGPETLSFAEHVGGV</sequence>
<feature type="compositionally biased region" description="Polar residues" evidence="1">
    <location>
        <begin position="1"/>
        <end position="10"/>
    </location>
</feature>
<keyword evidence="3" id="KW-1185">Reference proteome</keyword>
<evidence type="ECO:0000256" key="1">
    <source>
        <dbReference type="SAM" id="MobiDB-lite"/>
    </source>
</evidence>
<feature type="region of interest" description="Disordered" evidence="1">
    <location>
        <begin position="41"/>
        <end position="60"/>
    </location>
</feature>
<name>A0ABP5FSF9_9MICC</name>
<proteinExistence type="predicted"/>
<evidence type="ECO:0000313" key="2">
    <source>
        <dbReference type="EMBL" id="GAA2033051.1"/>
    </source>
</evidence>
<organism evidence="2 3">
    <name type="scientific">Yaniella flava</name>
    <dbReference type="NCBI Taxonomy" id="287930"/>
    <lineage>
        <taxon>Bacteria</taxon>
        <taxon>Bacillati</taxon>
        <taxon>Actinomycetota</taxon>
        <taxon>Actinomycetes</taxon>
        <taxon>Micrococcales</taxon>
        <taxon>Micrococcaceae</taxon>
        <taxon>Yaniella</taxon>
    </lineage>
</organism>
<dbReference type="EMBL" id="BAAAMN010000017">
    <property type="protein sequence ID" value="GAA2033051.1"/>
    <property type="molecule type" value="Genomic_DNA"/>
</dbReference>
<dbReference type="RefSeq" id="WP_343956693.1">
    <property type="nucleotide sequence ID" value="NZ_BAAAMN010000017.1"/>
</dbReference>
<dbReference type="Proteomes" id="UP001501461">
    <property type="component" value="Unassembled WGS sequence"/>
</dbReference>
<accession>A0ABP5FSF9</accession>
<comment type="caution">
    <text evidence="2">The sequence shown here is derived from an EMBL/GenBank/DDBJ whole genome shotgun (WGS) entry which is preliminary data.</text>
</comment>
<protein>
    <submittedName>
        <fullName evidence="2">Uncharacterized protein</fullName>
    </submittedName>
</protein>